<gene>
    <name evidence="1" type="ORF">GLYMA_03G212800</name>
</gene>
<dbReference type="AlphaFoldDB" id="A0A0R0KUP0"/>
<reference evidence="2" key="2">
    <citation type="submission" date="2018-02" db="UniProtKB">
        <authorList>
            <consortium name="EnsemblPlants"/>
        </authorList>
    </citation>
    <scope>IDENTIFICATION</scope>
    <source>
        <strain evidence="2">Williams 82</strain>
    </source>
</reference>
<keyword evidence="3" id="KW-1185">Reference proteome</keyword>
<organism evidence="1">
    <name type="scientific">Glycine max</name>
    <name type="common">Soybean</name>
    <name type="synonym">Glycine hispida</name>
    <dbReference type="NCBI Taxonomy" id="3847"/>
    <lineage>
        <taxon>Eukaryota</taxon>
        <taxon>Viridiplantae</taxon>
        <taxon>Streptophyta</taxon>
        <taxon>Embryophyta</taxon>
        <taxon>Tracheophyta</taxon>
        <taxon>Spermatophyta</taxon>
        <taxon>Magnoliopsida</taxon>
        <taxon>eudicotyledons</taxon>
        <taxon>Gunneridae</taxon>
        <taxon>Pentapetalae</taxon>
        <taxon>rosids</taxon>
        <taxon>fabids</taxon>
        <taxon>Fabales</taxon>
        <taxon>Fabaceae</taxon>
        <taxon>Papilionoideae</taxon>
        <taxon>50 kb inversion clade</taxon>
        <taxon>NPAAA clade</taxon>
        <taxon>indigoferoid/millettioid clade</taxon>
        <taxon>Phaseoleae</taxon>
        <taxon>Glycine</taxon>
        <taxon>Glycine subgen. Soja</taxon>
    </lineage>
</organism>
<sequence length="102" mass="11538">MARLNPKKCRKPIPPNSFLTANLSQLNHLMPLPSPRLQPHQSELIMRWISSAKEMGIRKVLIQYAGIARGTAVTNTSRPAIDRCFPDHNAICMSHQHLVNLF</sequence>
<accession>A0A0R0KUP0</accession>
<evidence type="ECO:0000313" key="1">
    <source>
        <dbReference type="EMBL" id="KRH68165.1"/>
    </source>
</evidence>
<reference evidence="1 2" key="1">
    <citation type="journal article" date="2010" name="Nature">
        <title>Genome sequence of the palaeopolyploid soybean.</title>
        <authorList>
            <person name="Schmutz J."/>
            <person name="Cannon S.B."/>
            <person name="Schlueter J."/>
            <person name="Ma J."/>
            <person name="Mitros T."/>
            <person name="Nelson W."/>
            <person name="Hyten D.L."/>
            <person name="Song Q."/>
            <person name="Thelen J.J."/>
            <person name="Cheng J."/>
            <person name="Xu D."/>
            <person name="Hellsten U."/>
            <person name="May G.D."/>
            <person name="Yu Y."/>
            <person name="Sakurai T."/>
            <person name="Umezawa T."/>
            <person name="Bhattacharyya M.K."/>
            <person name="Sandhu D."/>
            <person name="Valliyodan B."/>
            <person name="Lindquist E."/>
            <person name="Peto M."/>
            <person name="Grant D."/>
            <person name="Shu S."/>
            <person name="Goodstein D."/>
            <person name="Barry K."/>
            <person name="Futrell-Griggs M."/>
            <person name="Abernathy B."/>
            <person name="Du J."/>
            <person name="Tian Z."/>
            <person name="Zhu L."/>
            <person name="Gill N."/>
            <person name="Joshi T."/>
            <person name="Libault M."/>
            <person name="Sethuraman A."/>
            <person name="Zhang X.-C."/>
            <person name="Shinozaki K."/>
            <person name="Nguyen H.T."/>
            <person name="Wing R.A."/>
            <person name="Cregan P."/>
            <person name="Specht J."/>
            <person name="Grimwood J."/>
            <person name="Rokhsar D."/>
            <person name="Stacey G."/>
            <person name="Shoemaker R.C."/>
            <person name="Jackson S.A."/>
        </authorList>
    </citation>
    <scope>NUCLEOTIDE SEQUENCE [LARGE SCALE GENOMIC DNA]</scope>
    <source>
        <strain evidence="2">cv. Williams 82</strain>
        <tissue evidence="1">Callus</tissue>
    </source>
</reference>
<dbReference type="Gramene" id="KRH68165">
    <property type="protein sequence ID" value="KRH68165"/>
    <property type="gene ID" value="GLYMA_03G212800"/>
</dbReference>
<dbReference type="Proteomes" id="UP000008827">
    <property type="component" value="Chromosome 3"/>
</dbReference>
<dbReference type="EnsemblPlants" id="KRH68165">
    <property type="protein sequence ID" value="KRH68165"/>
    <property type="gene ID" value="GLYMA_03G212800"/>
</dbReference>
<reference evidence="1" key="3">
    <citation type="submission" date="2018-07" db="EMBL/GenBank/DDBJ databases">
        <title>WGS assembly of Glycine max.</title>
        <authorList>
            <person name="Schmutz J."/>
            <person name="Cannon S."/>
            <person name="Schlueter J."/>
            <person name="Ma J."/>
            <person name="Mitros T."/>
            <person name="Nelson W."/>
            <person name="Hyten D."/>
            <person name="Song Q."/>
            <person name="Thelen J."/>
            <person name="Cheng J."/>
            <person name="Xu D."/>
            <person name="Hellsten U."/>
            <person name="May G."/>
            <person name="Yu Y."/>
            <person name="Sakurai T."/>
            <person name="Umezawa T."/>
            <person name="Bhattacharyya M."/>
            <person name="Sandhu D."/>
            <person name="Valliyodan B."/>
            <person name="Lindquist E."/>
            <person name="Peto M."/>
            <person name="Grant D."/>
            <person name="Shu S."/>
            <person name="Goodstein D."/>
            <person name="Barry K."/>
            <person name="Futrell-Griggs M."/>
            <person name="Abernathy B."/>
            <person name="Du J."/>
            <person name="Tian Z."/>
            <person name="Zhu L."/>
            <person name="Gill N."/>
            <person name="Joshi T."/>
            <person name="Libault M."/>
            <person name="Sethuraman A."/>
            <person name="Zhang X."/>
            <person name="Shinozaki K."/>
            <person name="Nguyen H."/>
            <person name="Wing R."/>
            <person name="Cregan P."/>
            <person name="Specht J."/>
            <person name="Grimwood J."/>
            <person name="Rokhsar D."/>
            <person name="Stacey G."/>
            <person name="Shoemaker R."/>
            <person name="Jackson S."/>
        </authorList>
    </citation>
    <scope>NUCLEOTIDE SEQUENCE</scope>
    <source>
        <tissue evidence="1">Callus</tissue>
    </source>
</reference>
<evidence type="ECO:0000313" key="2">
    <source>
        <dbReference type="EnsemblPlants" id="KRH68165"/>
    </source>
</evidence>
<protein>
    <submittedName>
        <fullName evidence="1 2">Uncharacterized protein</fullName>
    </submittedName>
</protein>
<dbReference type="InParanoid" id="A0A0R0KUP0"/>
<evidence type="ECO:0000313" key="3">
    <source>
        <dbReference type="Proteomes" id="UP000008827"/>
    </source>
</evidence>
<name>A0A0R0KUP0_SOYBN</name>
<proteinExistence type="predicted"/>
<dbReference type="EMBL" id="CM000836">
    <property type="protein sequence ID" value="KRH68165.1"/>
    <property type="molecule type" value="Genomic_DNA"/>
</dbReference>